<evidence type="ECO:0000256" key="3">
    <source>
        <dbReference type="ARBA" id="ARBA00022692"/>
    </source>
</evidence>
<evidence type="ECO:0000256" key="4">
    <source>
        <dbReference type="ARBA" id="ARBA00022989"/>
    </source>
</evidence>
<evidence type="ECO:0000256" key="2">
    <source>
        <dbReference type="ARBA" id="ARBA00022475"/>
    </source>
</evidence>
<evidence type="ECO:0000313" key="11">
    <source>
        <dbReference type="Proteomes" id="UP000229307"/>
    </source>
</evidence>
<feature type="domain" description="ABC3 transporter permease C-terminal" evidence="8">
    <location>
        <begin position="302"/>
        <end position="417"/>
    </location>
</feature>
<feature type="transmembrane region" description="Helical" evidence="7">
    <location>
        <begin position="37"/>
        <end position="54"/>
    </location>
</feature>
<evidence type="ECO:0000256" key="5">
    <source>
        <dbReference type="ARBA" id="ARBA00023136"/>
    </source>
</evidence>
<keyword evidence="4 7" id="KW-1133">Transmembrane helix</keyword>
<feature type="transmembrane region" description="Helical" evidence="7">
    <location>
        <begin position="353"/>
        <end position="374"/>
    </location>
</feature>
<dbReference type="PANTHER" id="PTHR30572:SF4">
    <property type="entry name" value="ABC TRANSPORTER PERMEASE YTRF"/>
    <property type="match status" value="1"/>
</dbReference>
<reference evidence="11" key="1">
    <citation type="submission" date="2017-09" db="EMBL/GenBank/DDBJ databases">
        <title>Depth-based differentiation of microbial function through sediment-hosted aquifers and enrichment of novel symbionts in the deep terrestrial subsurface.</title>
        <authorList>
            <person name="Probst A.J."/>
            <person name="Ladd B."/>
            <person name="Jarett J.K."/>
            <person name="Geller-Mcgrath D.E."/>
            <person name="Sieber C.M.K."/>
            <person name="Emerson J.B."/>
            <person name="Anantharaman K."/>
            <person name="Thomas B.C."/>
            <person name="Malmstrom R."/>
            <person name="Stieglmeier M."/>
            <person name="Klingl A."/>
            <person name="Woyke T."/>
            <person name="Ryan C.M."/>
            <person name="Banfield J.F."/>
        </authorList>
    </citation>
    <scope>NUCLEOTIDE SEQUENCE [LARGE SCALE GENOMIC DNA]</scope>
</reference>
<dbReference type="Pfam" id="PF02687">
    <property type="entry name" value="FtsX"/>
    <property type="match status" value="1"/>
</dbReference>
<keyword evidence="2" id="KW-1003">Cell membrane</keyword>
<dbReference type="PANTHER" id="PTHR30572">
    <property type="entry name" value="MEMBRANE COMPONENT OF TRANSPORTER-RELATED"/>
    <property type="match status" value="1"/>
</dbReference>
<dbReference type="InterPro" id="IPR025857">
    <property type="entry name" value="MacB_PCD"/>
</dbReference>
<organism evidence="10 11">
    <name type="scientific">Candidatus Desantisbacteria bacterium CG_4_10_14_0_8_um_filter_48_22</name>
    <dbReference type="NCBI Taxonomy" id="1974543"/>
    <lineage>
        <taxon>Bacteria</taxon>
        <taxon>Candidatus Desantisiibacteriota</taxon>
    </lineage>
</organism>
<feature type="domain" description="MacB-like periplasmic core" evidence="9">
    <location>
        <begin position="40"/>
        <end position="245"/>
    </location>
</feature>
<keyword evidence="3 7" id="KW-0812">Transmembrane</keyword>
<dbReference type="GO" id="GO:0022857">
    <property type="term" value="F:transmembrane transporter activity"/>
    <property type="evidence" value="ECO:0007669"/>
    <property type="project" value="TreeGrafter"/>
</dbReference>
<dbReference type="Proteomes" id="UP000229307">
    <property type="component" value="Unassembled WGS sequence"/>
</dbReference>
<comment type="caution">
    <text evidence="10">The sequence shown here is derived from an EMBL/GenBank/DDBJ whole genome shotgun (WGS) entry which is preliminary data.</text>
</comment>
<evidence type="ECO:0000256" key="1">
    <source>
        <dbReference type="ARBA" id="ARBA00004651"/>
    </source>
</evidence>
<evidence type="ECO:0000256" key="6">
    <source>
        <dbReference type="ARBA" id="ARBA00038076"/>
    </source>
</evidence>
<dbReference type="AlphaFoldDB" id="A0A2M7S4Z3"/>
<dbReference type="GO" id="GO:0005886">
    <property type="term" value="C:plasma membrane"/>
    <property type="evidence" value="ECO:0007669"/>
    <property type="project" value="UniProtKB-SubCell"/>
</dbReference>
<feature type="transmembrane region" description="Helical" evidence="7">
    <location>
        <begin position="386"/>
        <end position="410"/>
    </location>
</feature>
<proteinExistence type="inferred from homology"/>
<dbReference type="InterPro" id="IPR050250">
    <property type="entry name" value="Macrolide_Exporter_MacB"/>
</dbReference>
<dbReference type="EMBL" id="PFMR01000322">
    <property type="protein sequence ID" value="PIZ14622.1"/>
    <property type="molecule type" value="Genomic_DNA"/>
</dbReference>
<evidence type="ECO:0000256" key="7">
    <source>
        <dbReference type="SAM" id="Phobius"/>
    </source>
</evidence>
<dbReference type="Pfam" id="PF12704">
    <property type="entry name" value="MacB_PCD"/>
    <property type="match status" value="1"/>
</dbReference>
<accession>A0A2M7S4Z3</accession>
<dbReference type="InterPro" id="IPR003838">
    <property type="entry name" value="ABC3_permease_C"/>
</dbReference>
<comment type="similarity">
    <text evidence="6">Belongs to the ABC-4 integral membrane protein family.</text>
</comment>
<name>A0A2M7S4Z3_9BACT</name>
<comment type="subcellular location">
    <subcellularLocation>
        <location evidence="1">Cell membrane</location>
        <topology evidence="1">Multi-pass membrane protein</topology>
    </subcellularLocation>
</comment>
<gene>
    <name evidence="10" type="ORF">COY52_11750</name>
</gene>
<keyword evidence="5 7" id="KW-0472">Membrane</keyword>
<protein>
    <submittedName>
        <fullName evidence="10">ABC transporter permease</fullName>
    </submittedName>
</protein>
<sequence>MVAEAAVANNDNKTKELIIMDLKKLALKEMFQHRNQLFSSLIAITLGIAAIVGIKNITYFSEKAVSSELDTLGANVLILPKSASVQDYYSADFQEEEIPEDYVNVLVNSDIKGIDNLSPKLNLHVEIQGQKAILTGILPKNEFKSKTIWQGTLGVFSRPEGCGTPAVIPGITDSNKNITKKRVIEDLGENKILVGSDLAKTLEAKEGSTIKILNKDFIVEAVLPVSGTIDDNRIFAHLHTVQQLGNKTSLLNAIEIVGCCAEISKGLIQKLNKLLPDARVVTITQIVQTQLNTNRLMNKLSIIVLIMIVLIGGASIANYMFADVYERSKEIGILMAMGANNNWLMKLFLYKSIVLGAIGGITGYLIGTIIAVVLGPKVAGIPVSPLPIFALYSLVLSMLISVVASILPVIKATKVDPFVIMQEE</sequence>
<evidence type="ECO:0000313" key="10">
    <source>
        <dbReference type="EMBL" id="PIZ14622.1"/>
    </source>
</evidence>
<feature type="transmembrane region" description="Helical" evidence="7">
    <location>
        <begin position="300"/>
        <end position="321"/>
    </location>
</feature>
<evidence type="ECO:0000259" key="8">
    <source>
        <dbReference type="Pfam" id="PF02687"/>
    </source>
</evidence>
<evidence type="ECO:0000259" key="9">
    <source>
        <dbReference type="Pfam" id="PF12704"/>
    </source>
</evidence>